<reference evidence="16" key="1">
    <citation type="submission" date="2025-08" db="UniProtKB">
        <authorList>
            <consortium name="Ensembl"/>
        </authorList>
    </citation>
    <scope>IDENTIFICATION</scope>
</reference>
<evidence type="ECO:0000313" key="16">
    <source>
        <dbReference type="Ensembl" id="ENSCABP00000029997.1"/>
    </source>
</evidence>
<comment type="subcellular location">
    <subcellularLocation>
        <location evidence="1">Cell membrane</location>
        <topology evidence="1">Single-pass type I membrane protein</topology>
    </subcellularLocation>
</comment>
<dbReference type="InterPro" id="IPR020894">
    <property type="entry name" value="Cadherin_CS"/>
</dbReference>
<dbReference type="PANTHER" id="PTHR24028">
    <property type="entry name" value="CADHERIN-87A"/>
    <property type="match status" value="1"/>
</dbReference>
<keyword evidence="8 13" id="KW-1133">Transmembrane helix</keyword>
<dbReference type="Proteomes" id="UP000694404">
    <property type="component" value="Unplaced"/>
</dbReference>
<dbReference type="PANTHER" id="PTHR24028:SF331">
    <property type="entry name" value="PROTOCADHERIN GAMMA SUBFAMILY C, 4"/>
    <property type="match status" value="1"/>
</dbReference>
<dbReference type="GeneTree" id="ENSGT00940000163777"/>
<dbReference type="SMART" id="SM00112">
    <property type="entry name" value="CA"/>
    <property type="match status" value="6"/>
</dbReference>
<feature type="domain" description="Cadherin" evidence="15">
    <location>
        <begin position="240"/>
        <end position="347"/>
    </location>
</feature>
<evidence type="ECO:0000313" key="17">
    <source>
        <dbReference type="Proteomes" id="UP000694404"/>
    </source>
</evidence>
<keyword evidence="7" id="KW-0130">Cell adhesion</keyword>
<proteinExistence type="predicted"/>
<dbReference type="GO" id="GO:0005886">
    <property type="term" value="C:plasma membrane"/>
    <property type="evidence" value="ECO:0007669"/>
    <property type="project" value="UniProtKB-SubCell"/>
</dbReference>
<evidence type="ECO:0000256" key="2">
    <source>
        <dbReference type="ARBA" id="ARBA00022475"/>
    </source>
</evidence>
<dbReference type="InterPro" id="IPR050174">
    <property type="entry name" value="Protocadherin/Cadherin-CA"/>
</dbReference>
<feature type="domain" description="Cadherin" evidence="15">
    <location>
        <begin position="348"/>
        <end position="452"/>
    </location>
</feature>
<keyword evidence="4 14" id="KW-0732">Signal</keyword>
<accession>A0A8C0JBT7</accession>
<dbReference type="Gene3D" id="2.60.40.60">
    <property type="entry name" value="Cadherins"/>
    <property type="match status" value="6"/>
</dbReference>
<dbReference type="FunFam" id="2.60.40.60:FF:000018">
    <property type="entry name" value="Protocadherin gamma c3"/>
    <property type="match status" value="1"/>
</dbReference>
<dbReference type="OMA" id="SIFIIDQ"/>
<dbReference type="PROSITE" id="PS00232">
    <property type="entry name" value="CADHERIN_1"/>
    <property type="match status" value="4"/>
</dbReference>
<dbReference type="FunFam" id="2.60.40.60:FF:000004">
    <property type="entry name" value="Protocadherin 1 gamma 2"/>
    <property type="match status" value="1"/>
</dbReference>
<dbReference type="GO" id="GO:0007156">
    <property type="term" value="P:homophilic cell adhesion via plasma membrane adhesion molecules"/>
    <property type="evidence" value="ECO:0007669"/>
    <property type="project" value="InterPro"/>
</dbReference>
<feature type="chain" id="PRO_5034707818" description="Protocadherin gamma-C3" evidence="14">
    <location>
        <begin position="26"/>
        <end position="811"/>
    </location>
</feature>
<dbReference type="Pfam" id="PF00028">
    <property type="entry name" value="Cadherin"/>
    <property type="match status" value="5"/>
</dbReference>
<evidence type="ECO:0000256" key="6">
    <source>
        <dbReference type="ARBA" id="ARBA00022837"/>
    </source>
</evidence>
<dbReference type="InterPro" id="IPR015919">
    <property type="entry name" value="Cadherin-like_sf"/>
</dbReference>
<feature type="signal peptide" evidence="14">
    <location>
        <begin position="1"/>
        <end position="25"/>
    </location>
</feature>
<feature type="domain" description="Cadherin" evidence="15">
    <location>
        <begin position="131"/>
        <end position="239"/>
    </location>
</feature>
<evidence type="ECO:0000256" key="5">
    <source>
        <dbReference type="ARBA" id="ARBA00022737"/>
    </source>
</evidence>
<evidence type="ECO:0000256" key="13">
    <source>
        <dbReference type="SAM" id="Phobius"/>
    </source>
</evidence>
<dbReference type="SUPFAM" id="SSF49313">
    <property type="entry name" value="Cadherin-like"/>
    <property type="match status" value="6"/>
</dbReference>
<evidence type="ECO:0000256" key="9">
    <source>
        <dbReference type="ARBA" id="ARBA00023136"/>
    </source>
</evidence>
<keyword evidence="10" id="KW-0325">Glycoprotein</keyword>
<dbReference type="FunFam" id="2.60.40.60:FF:000001">
    <property type="entry name" value="Protocadherin alpha 2"/>
    <property type="match status" value="1"/>
</dbReference>
<evidence type="ECO:0000256" key="10">
    <source>
        <dbReference type="ARBA" id="ARBA00023180"/>
    </source>
</evidence>
<name>A0A8C0JBT7_CHEAB</name>
<dbReference type="PRINTS" id="PR00205">
    <property type="entry name" value="CADHERIN"/>
</dbReference>
<keyword evidence="6 12" id="KW-0106">Calcium</keyword>
<evidence type="ECO:0000256" key="7">
    <source>
        <dbReference type="ARBA" id="ARBA00022889"/>
    </source>
</evidence>
<evidence type="ECO:0000256" key="11">
    <source>
        <dbReference type="ARBA" id="ARBA00074462"/>
    </source>
</evidence>
<keyword evidence="2" id="KW-1003">Cell membrane</keyword>
<evidence type="ECO:0000256" key="1">
    <source>
        <dbReference type="ARBA" id="ARBA00004251"/>
    </source>
</evidence>
<dbReference type="AlphaFoldDB" id="A0A8C0JBT7"/>
<dbReference type="Ensembl" id="ENSCABT00000032872.1">
    <property type="protein sequence ID" value="ENSCABP00000029997.1"/>
    <property type="gene ID" value="ENSCABG00000021991.1"/>
</dbReference>
<dbReference type="Pfam" id="PF08266">
    <property type="entry name" value="Cadherin_2"/>
    <property type="match status" value="1"/>
</dbReference>
<dbReference type="FunFam" id="2.60.40.60:FF:000185">
    <property type="entry name" value="Protocadherin 2 alpha c"/>
    <property type="match status" value="1"/>
</dbReference>
<keyword evidence="9 13" id="KW-0472">Membrane</keyword>
<feature type="domain" description="Cadherin" evidence="15">
    <location>
        <begin position="24"/>
        <end position="130"/>
    </location>
</feature>
<dbReference type="PROSITE" id="PS50268">
    <property type="entry name" value="CADHERIN_2"/>
    <property type="match status" value="6"/>
</dbReference>
<organism evidence="16 17">
    <name type="scientific">Chelonoidis abingdonii</name>
    <name type="common">Abingdon island giant tortoise</name>
    <name type="synonym">Testudo abingdonii</name>
    <dbReference type="NCBI Taxonomy" id="106734"/>
    <lineage>
        <taxon>Eukaryota</taxon>
        <taxon>Metazoa</taxon>
        <taxon>Chordata</taxon>
        <taxon>Craniata</taxon>
        <taxon>Vertebrata</taxon>
        <taxon>Euteleostomi</taxon>
        <taxon>Archelosauria</taxon>
        <taxon>Testudinata</taxon>
        <taxon>Testudines</taxon>
        <taxon>Cryptodira</taxon>
        <taxon>Durocryptodira</taxon>
        <taxon>Testudinoidea</taxon>
        <taxon>Testudinidae</taxon>
        <taxon>Chelonoidis</taxon>
    </lineage>
</organism>
<keyword evidence="17" id="KW-1185">Reference proteome</keyword>
<dbReference type="InterPro" id="IPR013164">
    <property type="entry name" value="Cadherin_N"/>
</dbReference>
<keyword evidence="5" id="KW-0677">Repeat</keyword>
<evidence type="ECO:0000256" key="8">
    <source>
        <dbReference type="ARBA" id="ARBA00022989"/>
    </source>
</evidence>
<evidence type="ECO:0000256" key="12">
    <source>
        <dbReference type="PROSITE-ProRule" id="PRU00043"/>
    </source>
</evidence>
<dbReference type="InterPro" id="IPR002126">
    <property type="entry name" value="Cadherin-like_dom"/>
</dbReference>
<dbReference type="FunFam" id="2.60.40.60:FF:000002">
    <property type="entry name" value="Protocadherin alpha 2"/>
    <property type="match status" value="1"/>
</dbReference>
<evidence type="ECO:0000259" key="15">
    <source>
        <dbReference type="PROSITE" id="PS50268"/>
    </source>
</evidence>
<dbReference type="CDD" id="cd11304">
    <property type="entry name" value="Cadherin_repeat"/>
    <property type="match status" value="6"/>
</dbReference>
<protein>
    <recommendedName>
        <fullName evidence="11">Protocadherin gamma-C3</fullName>
    </recommendedName>
</protein>
<feature type="domain" description="Cadherin" evidence="15">
    <location>
        <begin position="453"/>
        <end position="564"/>
    </location>
</feature>
<evidence type="ECO:0000256" key="3">
    <source>
        <dbReference type="ARBA" id="ARBA00022692"/>
    </source>
</evidence>
<feature type="transmembrane region" description="Helical" evidence="13">
    <location>
        <begin position="689"/>
        <end position="711"/>
    </location>
</feature>
<reference evidence="16" key="2">
    <citation type="submission" date="2025-09" db="UniProtKB">
        <authorList>
            <consortium name="Ensembl"/>
        </authorList>
    </citation>
    <scope>IDENTIFICATION</scope>
</reference>
<dbReference type="GO" id="GO:0005509">
    <property type="term" value="F:calcium ion binding"/>
    <property type="evidence" value="ECO:0007669"/>
    <property type="project" value="UniProtKB-UniRule"/>
</dbReference>
<evidence type="ECO:0000256" key="14">
    <source>
        <dbReference type="SAM" id="SignalP"/>
    </source>
</evidence>
<dbReference type="FunFam" id="2.60.40.60:FF:000006">
    <property type="entry name" value="Protocadherin alpha 2"/>
    <property type="match status" value="1"/>
</dbReference>
<evidence type="ECO:0000256" key="4">
    <source>
        <dbReference type="ARBA" id="ARBA00022729"/>
    </source>
</evidence>
<feature type="domain" description="Cadherin" evidence="15">
    <location>
        <begin position="571"/>
        <end position="689"/>
    </location>
</feature>
<sequence length="811" mass="87422">FVGCGVAALCALLLVSFPLRGGGQAAQIRYSIPEELAPGSFVGDVARDLGLDAARVTSRQLQILPGSAQRHFRAEVQSGVLVVEERIDRERLCGSSPRCLLYLEILLANPLTSHRVEVEVLDVNDNAPAFLTSLTRLEIAESAAPGARFPLEPAEDLDFGANSVSTYRLSPPGCFTLSVKNRKDGSKHPELVLEKALDREQQEQHRLVLTALDGGLPAKSGTAEIVVSVIDANDNPPVFDQPVYKVTLLENAPEGTMVIKLNATDQDEGTNGEIAYSFSSHTRQKIRRLFSLQERSGEVRVLGNVDYEEGTVYEIDVRAKDKGSPSMDAHCSVLVEITDVNDNAPSVRFTSLSATVPEDAPMGTAVALLSVSDGDSRENGEVQLQLPADIPFQILPSFRNHYSWVTSGPLDREEVSEYKVVITATDSGSPPLSRHTILSITLADINDNTPQFERTSYEVIVKENNPVGEILVTVSATDPDLDQNSRLSYSVLSSPGKGPAADPSAYISINPTSGQVLAKLPFDYEQTTYFQFQVEASDGGSPALSSRTVVHVFVTDQNDNAPGIQFPLTGKDSVVQFRIPRSTRPQALITKIIAVDLDSGRNAWLAYHLMQATDPSLFGVALRSGEIRTTRALQEQDAATQELFLVVKDSGEPPMSTSVTVLVLLEENAPEAFLGLKAQAAESESVPRLTLYLIISLVIISVLSLAALVGLGVRCVRGDARGAVGCCVKAATLRVPPNPSCFSSVSDISEFMFMKPSVSLGNSSGNSPPDRSFSTEVSSLNVPMQCPQLPPPCDLQRIWPGRCVTKAPDVL</sequence>
<keyword evidence="3 13" id="KW-0812">Transmembrane</keyword>